<sequence>MRSVWGSALAPGNTPRWLRRAVDAAKGYMASGMGFSRSSLIQQLTSAYGNKFAEAQAEYAADQVGLK</sequence>
<dbReference type="Pfam" id="PF07553">
    <property type="entry name" value="Lipoprotein_Ltp"/>
    <property type="match status" value="1"/>
</dbReference>
<evidence type="ECO:0000313" key="2">
    <source>
        <dbReference type="EMBL" id="MFC4242985.1"/>
    </source>
</evidence>
<dbReference type="Gene3D" id="1.10.10.10">
    <property type="entry name" value="Winged helix-like DNA-binding domain superfamily/Winged helix DNA-binding domain"/>
    <property type="match status" value="1"/>
</dbReference>
<evidence type="ECO:0000259" key="1">
    <source>
        <dbReference type="Pfam" id="PF07553"/>
    </source>
</evidence>
<dbReference type="Proteomes" id="UP001595900">
    <property type="component" value="Unassembled WGS sequence"/>
</dbReference>
<feature type="domain" description="Putative host cell surface-exposed lipoprotein Ltp-like HTH region" evidence="1">
    <location>
        <begin position="17"/>
        <end position="63"/>
    </location>
</feature>
<dbReference type="InterPro" id="IPR011434">
    <property type="entry name" value="Ltp-like_HTH"/>
</dbReference>
<dbReference type="RefSeq" id="WP_390227952.1">
    <property type="nucleotide sequence ID" value="NZ_JBHSCN010000004.1"/>
</dbReference>
<keyword evidence="2" id="KW-0449">Lipoprotein</keyword>
<keyword evidence="3" id="KW-1185">Reference proteome</keyword>
<proteinExistence type="predicted"/>
<name>A0ABV8Q3P0_9MICO</name>
<dbReference type="EMBL" id="JBHSCN010000004">
    <property type="protein sequence ID" value="MFC4242985.1"/>
    <property type="molecule type" value="Genomic_DNA"/>
</dbReference>
<organism evidence="2 3">
    <name type="scientific">Gryllotalpicola reticulitermitis</name>
    <dbReference type="NCBI Taxonomy" id="1184153"/>
    <lineage>
        <taxon>Bacteria</taxon>
        <taxon>Bacillati</taxon>
        <taxon>Actinomycetota</taxon>
        <taxon>Actinomycetes</taxon>
        <taxon>Micrococcales</taxon>
        <taxon>Microbacteriaceae</taxon>
        <taxon>Gryllotalpicola</taxon>
    </lineage>
</organism>
<protein>
    <submittedName>
        <fullName evidence="2">Ltp family lipoprotein</fullName>
    </submittedName>
</protein>
<gene>
    <name evidence="2" type="ORF">ACFOYW_06345</name>
</gene>
<accession>A0ABV8Q3P0</accession>
<reference evidence="3" key="1">
    <citation type="journal article" date="2019" name="Int. J. Syst. Evol. Microbiol.">
        <title>The Global Catalogue of Microorganisms (GCM) 10K type strain sequencing project: providing services to taxonomists for standard genome sequencing and annotation.</title>
        <authorList>
            <consortium name="The Broad Institute Genomics Platform"/>
            <consortium name="The Broad Institute Genome Sequencing Center for Infectious Disease"/>
            <person name="Wu L."/>
            <person name="Ma J."/>
        </authorList>
    </citation>
    <scope>NUCLEOTIDE SEQUENCE [LARGE SCALE GENOMIC DNA]</scope>
    <source>
        <strain evidence="3">CGMCC 1.10363</strain>
    </source>
</reference>
<evidence type="ECO:0000313" key="3">
    <source>
        <dbReference type="Proteomes" id="UP001595900"/>
    </source>
</evidence>
<comment type="caution">
    <text evidence="2">The sequence shown here is derived from an EMBL/GenBank/DDBJ whole genome shotgun (WGS) entry which is preliminary data.</text>
</comment>
<dbReference type="InterPro" id="IPR036388">
    <property type="entry name" value="WH-like_DNA-bd_sf"/>
</dbReference>